<feature type="transmembrane region" description="Helical" evidence="6">
    <location>
        <begin position="255"/>
        <end position="276"/>
    </location>
</feature>
<keyword evidence="4 6" id="KW-1133">Transmembrane helix</keyword>
<evidence type="ECO:0000256" key="6">
    <source>
        <dbReference type="SAM" id="Phobius"/>
    </source>
</evidence>
<feature type="transmembrane region" description="Helical" evidence="6">
    <location>
        <begin position="384"/>
        <end position="403"/>
    </location>
</feature>
<organism evidence="8 9">
    <name type="scientific">Thermomicrobium roseum (strain ATCC 27502 / DSM 5159 / P-2)</name>
    <dbReference type="NCBI Taxonomy" id="309801"/>
    <lineage>
        <taxon>Bacteria</taxon>
        <taxon>Pseudomonadati</taxon>
        <taxon>Thermomicrobiota</taxon>
        <taxon>Thermomicrobia</taxon>
        <taxon>Thermomicrobiales</taxon>
        <taxon>Thermomicrobiaceae</taxon>
        <taxon>Thermomicrobium</taxon>
    </lineage>
</organism>
<dbReference type="AlphaFoldDB" id="B9L1V8"/>
<accession>B9L1V8</accession>
<keyword evidence="3 6" id="KW-0812">Transmembrane</keyword>
<dbReference type="PROSITE" id="PS50850">
    <property type="entry name" value="MFS"/>
    <property type="match status" value="1"/>
</dbReference>
<feature type="transmembrane region" description="Helical" evidence="6">
    <location>
        <begin position="288"/>
        <end position="309"/>
    </location>
</feature>
<evidence type="ECO:0000259" key="7">
    <source>
        <dbReference type="PROSITE" id="PS50850"/>
    </source>
</evidence>
<dbReference type="GO" id="GO:0022857">
    <property type="term" value="F:transmembrane transporter activity"/>
    <property type="evidence" value="ECO:0007669"/>
    <property type="project" value="InterPro"/>
</dbReference>
<feature type="transmembrane region" description="Helical" evidence="6">
    <location>
        <begin position="63"/>
        <end position="86"/>
    </location>
</feature>
<evidence type="ECO:0000313" key="8">
    <source>
        <dbReference type="EMBL" id="ACM04829.1"/>
    </source>
</evidence>
<feature type="transmembrane region" description="Helical" evidence="6">
    <location>
        <begin position="124"/>
        <end position="144"/>
    </location>
</feature>
<evidence type="ECO:0000256" key="3">
    <source>
        <dbReference type="ARBA" id="ARBA00022692"/>
    </source>
</evidence>
<dbReference type="Pfam" id="PF07690">
    <property type="entry name" value="MFS_1"/>
    <property type="match status" value="1"/>
</dbReference>
<feature type="transmembrane region" description="Helical" evidence="6">
    <location>
        <begin position="98"/>
        <end position="117"/>
    </location>
</feature>
<feature type="transmembrane region" description="Helical" evidence="6">
    <location>
        <begin position="409"/>
        <end position="433"/>
    </location>
</feature>
<feature type="transmembrane region" description="Helical" evidence="6">
    <location>
        <begin position="164"/>
        <end position="188"/>
    </location>
</feature>
<dbReference type="KEGG" id="tro:trd_1859"/>
<proteinExistence type="predicted"/>
<name>B9L1V8_THERP</name>
<keyword evidence="2" id="KW-1003">Cell membrane</keyword>
<feature type="transmembrane region" description="Helical" evidence="6">
    <location>
        <begin position="195"/>
        <end position="214"/>
    </location>
</feature>
<evidence type="ECO:0000313" key="9">
    <source>
        <dbReference type="Proteomes" id="UP000000447"/>
    </source>
</evidence>
<dbReference type="CDD" id="cd06173">
    <property type="entry name" value="MFS_MefA_like"/>
    <property type="match status" value="1"/>
</dbReference>
<dbReference type="GO" id="GO:0005886">
    <property type="term" value="C:plasma membrane"/>
    <property type="evidence" value="ECO:0007669"/>
    <property type="project" value="UniProtKB-SubCell"/>
</dbReference>
<dbReference type="PANTHER" id="PTHR23513">
    <property type="entry name" value="INTEGRAL MEMBRANE EFFLUX PROTEIN-RELATED"/>
    <property type="match status" value="1"/>
</dbReference>
<dbReference type="RefSeq" id="WP_015922800.1">
    <property type="nucleotide sequence ID" value="NC_011959.1"/>
</dbReference>
<dbReference type="InterPro" id="IPR020846">
    <property type="entry name" value="MFS_dom"/>
</dbReference>
<dbReference type="eggNOG" id="COG2814">
    <property type="taxonomic scope" value="Bacteria"/>
</dbReference>
<evidence type="ECO:0000256" key="1">
    <source>
        <dbReference type="ARBA" id="ARBA00004651"/>
    </source>
</evidence>
<dbReference type="HOGENOM" id="CLU_648774_0_0_0"/>
<protein>
    <submittedName>
        <fullName evidence="8">Transporter, major facilitator family</fullName>
    </submittedName>
</protein>
<dbReference type="InterPro" id="IPR011701">
    <property type="entry name" value="MFS"/>
</dbReference>
<keyword evidence="5 6" id="KW-0472">Membrane</keyword>
<dbReference type="OrthoDB" id="7820830at2"/>
<feature type="transmembrane region" description="Helical" evidence="6">
    <location>
        <begin position="321"/>
        <end position="340"/>
    </location>
</feature>
<dbReference type="InterPro" id="IPR036259">
    <property type="entry name" value="MFS_trans_sf"/>
</dbReference>
<evidence type="ECO:0000256" key="4">
    <source>
        <dbReference type="ARBA" id="ARBA00022989"/>
    </source>
</evidence>
<keyword evidence="9" id="KW-1185">Reference proteome</keyword>
<comment type="subcellular location">
    <subcellularLocation>
        <location evidence="1">Cell membrane</location>
        <topology evidence="1">Multi-pass membrane protein</topology>
    </subcellularLocation>
</comment>
<feature type="domain" description="Major facilitator superfamily (MFS) profile" evidence="7">
    <location>
        <begin position="26"/>
        <end position="438"/>
    </location>
</feature>
<evidence type="ECO:0000256" key="2">
    <source>
        <dbReference type="ARBA" id="ARBA00022475"/>
    </source>
</evidence>
<dbReference type="Proteomes" id="UP000000447">
    <property type="component" value="Chromosome"/>
</dbReference>
<feature type="transmembrane region" description="Helical" evidence="6">
    <location>
        <begin position="346"/>
        <end position="364"/>
    </location>
</feature>
<dbReference type="Gene3D" id="1.20.1250.20">
    <property type="entry name" value="MFS general substrate transporter like domains"/>
    <property type="match status" value="1"/>
</dbReference>
<dbReference type="EMBL" id="CP001275">
    <property type="protein sequence ID" value="ACM04829.1"/>
    <property type="molecule type" value="Genomic_DNA"/>
</dbReference>
<gene>
    <name evidence="8" type="ordered locus">trd_1859</name>
</gene>
<sequence>MGSIETIEPRPEELTARPGVLLRQRPFLVLWLVQTLSQTSQNAVNFALLVLVQGVIERAGSALPANTAVGLAVLSFSVPAVLVSPLSGVAADRFDRRTLLIVTNLLRALAVVGLLFVEARWSPLAALSVIYLLAFALGTVGQFFGPALWSLLPGVVPAGQLVRANALFNLTFTVSQLAGFAVVGPLVIKLVGVRAVLAATILFFVLSAVLSVALPRTHGHKVSRAIGFLALLAGVWRDMVEGVRLSAGRRLLRKAIAYLAVATATYLVIAALGPGYVTRVLGLAKEDIAYLVIPAGLGVVLGTLVVDVVTRRVSAERTADLALLIGGLLLAALAVVPDLFPEQAMALAAAIVLAALLGLADGLVRAPAQALLQSEAPEYARGRVLAVFFTVSNSVAFLPVFGAGALADLFGITAILLGTGVVLMIAALWQLILGTRRA</sequence>
<dbReference type="SUPFAM" id="SSF103473">
    <property type="entry name" value="MFS general substrate transporter"/>
    <property type="match status" value="1"/>
</dbReference>
<evidence type="ECO:0000256" key="5">
    <source>
        <dbReference type="ARBA" id="ARBA00023136"/>
    </source>
</evidence>
<dbReference type="STRING" id="309801.trd_1859"/>
<reference evidence="8 9" key="1">
    <citation type="journal article" date="2009" name="PLoS ONE">
        <title>Complete genome sequence of the aerobic CO-oxidizing thermophile Thermomicrobium roseum.</title>
        <authorList>
            <person name="Wu D."/>
            <person name="Raymond J."/>
            <person name="Wu M."/>
            <person name="Chatterji S."/>
            <person name="Ren Q."/>
            <person name="Graham J.E."/>
            <person name="Bryant D.A."/>
            <person name="Robb F."/>
            <person name="Colman A."/>
            <person name="Tallon L.J."/>
            <person name="Badger J.H."/>
            <person name="Madupu R."/>
            <person name="Ward N.L."/>
            <person name="Eisen J.A."/>
        </authorList>
    </citation>
    <scope>NUCLEOTIDE SEQUENCE [LARGE SCALE GENOMIC DNA]</scope>
    <source>
        <strain evidence="9">ATCC 27502 / DSM 5159 / P-2</strain>
    </source>
</reference>
<dbReference type="PANTHER" id="PTHR23513:SF6">
    <property type="entry name" value="MAJOR FACILITATOR SUPERFAMILY ASSOCIATED DOMAIN-CONTAINING PROTEIN"/>
    <property type="match status" value="1"/>
</dbReference>